<comment type="similarity">
    <text evidence="7">Belongs to the binding-protein-dependent transport system permease family. OppBC subfamily.</text>
</comment>
<evidence type="ECO:0000256" key="5">
    <source>
        <dbReference type="ARBA" id="ARBA00022989"/>
    </source>
</evidence>
<organism evidence="10 11">
    <name type="scientific">Lentibacillus juripiscarius</name>
    <dbReference type="NCBI Taxonomy" id="257446"/>
    <lineage>
        <taxon>Bacteria</taxon>
        <taxon>Bacillati</taxon>
        <taxon>Bacillota</taxon>
        <taxon>Bacilli</taxon>
        <taxon>Bacillales</taxon>
        <taxon>Bacillaceae</taxon>
        <taxon>Lentibacillus</taxon>
    </lineage>
</organism>
<dbReference type="SUPFAM" id="SSF161098">
    <property type="entry name" value="MetI-like"/>
    <property type="match status" value="1"/>
</dbReference>
<dbReference type="InterPro" id="IPR035906">
    <property type="entry name" value="MetI-like_sf"/>
</dbReference>
<name>A0ABW5VA41_9BACI</name>
<feature type="transmembrane region" description="Helical" evidence="8">
    <location>
        <begin position="149"/>
        <end position="169"/>
    </location>
</feature>
<accession>A0ABW5VA41</accession>
<dbReference type="InterPro" id="IPR000515">
    <property type="entry name" value="MetI-like"/>
</dbReference>
<evidence type="ECO:0000313" key="11">
    <source>
        <dbReference type="Proteomes" id="UP001597502"/>
    </source>
</evidence>
<dbReference type="InterPro" id="IPR050366">
    <property type="entry name" value="BP-dependent_transpt_permease"/>
</dbReference>
<evidence type="ECO:0000256" key="7">
    <source>
        <dbReference type="ARBA" id="ARBA00024202"/>
    </source>
</evidence>
<feature type="transmembrane region" description="Helical" evidence="8">
    <location>
        <begin position="111"/>
        <end position="137"/>
    </location>
</feature>
<keyword evidence="3" id="KW-1003">Cell membrane</keyword>
<dbReference type="PANTHER" id="PTHR43386:SF1">
    <property type="entry name" value="D,D-DIPEPTIDE TRANSPORT SYSTEM PERMEASE PROTEIN DDPC-RELATED"/>
    <property type="match status" value="1"/>
</dbReference>
<dbReference type="NCBIfam" id="NF045474">
    <property type="entry name" value="Opp2C"/>
    <property type="match status" value="1"/>
</dbReference>
<evidence type="ECO:0000256" key="6">
    <source>
        <dbReference type="ARBA" id="ARBA00023136"/>
    </source>
</evidence>
<feature type="transmembrane region" description="Helical" evidence="8">
    <location>
        <begin position="175"/>
        <end position="191"/>
    </location>
</feature>
<evidence type="ECO:0000259" key="9">
    <source>
        <dbReference type="PROSITE" id="PS50928"/>
    </source>
</evidence>
<dbReference type="CDD" id="cd06261">
    <property type="entry name" value="TM_PBP2"/>
    <property type="match status" value="1"/>
</dbReference>
<feature type="transmembrane region" description="Helical" evidence="8">
    <location>
        <begin position="230"/>
        <end position="255"/>
    </location>
</feature>
<evidence type="ECO:0000256" key="3">
    <source>
        <dbReference type="ARBA" id="ARBA00022475"/>
    </source>
</evidence>
<feature type="domain" description="ABC transmembrane type-1" evidence="9">
    <location>
        <begin position="109"/>
        <end position="298"/>
    </location>
</feature>
<dbReference type="Pfam" id="PF00528">
    <property type="entry name" value="BPD_transp_1"/>
    <property type="match status" value="1"/>
</dbReference>
<keyword evidence="2 8" id="KW-0813">Transport</keyword>
<gene>
    <name evidence="10" type="primary">nikC</name>
    <name evidence="10" type="ORF">ACFSUO_10695</name>
</gene>
<dbReference type="InterPro" id="IPR025966">
    <property type="entry name" value="OppC_N"/>
</dbReference>
<evidence type="ECO:0000256" key="1">
    <source>
        <dbReference type="ARBA" id="ARBA00004651"/>
    </source>
</evidence>
<evidence type="ECO:0000313" key="10">
    <source>
        <dbReference type="EMBL" id="MFD2761434.1"/>
    </source>
</evidence>
<evidence type="ECO:0000256" key="4">
    <source>
        <dbReference type="ARBA" id="ARBA00022692"/>
    </source>
</evidence>
<dbReference type="PANTHER" id="PTHR43386">
    <property type="entry name" value="OLIGOPEPTIDE TRANSPORT SYSTEM PERMEASE PROTEIN APPC"/>
    <property type="match status" value="1"/>
</dbReference>
<comment type="subcellular location">
    <subcellularLocation>
        <location evidence="1 8">Cell membrane</location>
        <topology evidence="1 8">Multi-pass membrane protein</topology>
    </subcellularLocation>
</comment>
<keyword evidence="4 8" id="KW-0812">Transmembrane</keyword>
<dbReference type="Proteomes" id="UP001597502">
    <property type="component" value="Unassembled WGS sequence"/>
</dbReference>
<keyword evidence="5 8" id="KW-1133">Transmembrane helix</keyword>
<evidence type="ECO:0000256" key="8">
    <source>
        <dbReference type="RuleBase" id="RU363032"/>
    </source>
</evidence>
<dbReference type="Pfam" id="PF12911">
    <property type="entry name" value="OppC_N"/>
    <property type="match status" value="1"/>
</dbReference>
<dbReference type="RefSeq" id="WP_382393927.1">
    <property type="nucleotide sequence ID" value="NZ_JBHUNA010000022.1"/>
</dbReference>
<dbReference type="InterPro" id="IPR053385">
    <property type="entry name" value="ABC_transport_permease"/>
</dbReference>
<evidence type="ECO:0000256" key="2">
    <source>
        <dbReference type="ARBA" id="ARBA00022448"/>
    </source>
</evidence>
<protein>
    <submittedName>
        <fullName evidence="10">Nickel transporter permease</fullName>
    </submittedName>
</protein>
<dbReference type="Gene3D" id="1.10.3720.10">
    <property type="entry name" value="MetI-like"/>
    <property type="match status" value="1"/>
</dbReference>
<keyword evidence="6 8" id="KW-0472">Membrane</keyword>
<feature type="transmembrane region" description="Helical" evidence="8">
    <location>
        <begin position="50"/>
        <end position="70"/>
    </location>
</feature>
<dbReference type="EMBL" id="JBHUNA010000022">
    <property type="protein sequence ID" value="MFD2761434.1"/>
    <property type="molecule type" value="Genomic_DNA"/>
</dbReference>
<dbReference type="PROSITE" id="PS50928">
    <property type="entry name" value="ABC_TM1"/>
    <property type="match status" value="1"/>
</dbReference>
<reference evidence="11" key="1">
    <citation type="journal article" date="2019" name="Int. J. Syst. Evol. Microbiol.">
        <title>The Global Catalogue of Microorganisms (GCM) 10K type strain sequencing project: providing services to taxonomists for standard genome sequencing and annotation.</title>
        <authorList>
            <consortium name="The Broad Institute Genomics Platform"/>
            <consortium name="The Broad Institute Genome Sequencing Center for Infectious Disease"/>
            <person name="Wu L."/>
            <person name="Ma J."/>
        </authorList>
    </citation>
    <scope>NUCLEOTIDE SEQUENCE [LARGE SCALE GENOMIC DNA]</scope>
    <source>
        <strain evidence="11">TISTR 1535</strain>
    </source>
</reference>
<proteinExistence type="inferred from homology"/>
<sequence>MRRGCELLSLQPNPIPEPDYPENEDTKHAKARRKIWTESILRIMKSKTSLIGFCIILILIITALFAPFIATHSPTEQSIINQYQEPSSEHLLGTDALGRDIFSRIVYGTRISIQIGVIAVGISMIIGVLLGAVAGYFGKWIDQVIMRFIDILLAFPSILLAIALVAVLGPSLKNAMIAIGIIGIPQFARIVRSAVLSVKETEYIEAARAIGAKHGRTLIQHVLPNCTAPIIVQATLSIGTAILDAAGLSFLGLGAQPPKPEWGAMLSDGRAALQNAPWVITFPGLAIFFVVIGFNLFGDGLRDALDPKLKE</sequence>
<keyword evidence="11" id="KW-1185">Reference proteome</keyword>
<feature type="transmembrane region" description="Helical" evidence="8">
    <location>
        <begin position="275"/>
        <end position="298"/>
    </location>
</feature>
<comment type="caution">
    <text evidence="10">The sequence shown here is derived from an EMBL/GenBank/DDBJ whole genome shotgun (WGS) entry which is preliminary data.</text>
</comment>